<gene>
    <name evidence="1" type="ORF">SJ05684_c09900</name>
</gene>
<proteinExistence type="predicted"/>
<reference evidence="1 2" key="1">
    <citation type="submission" date="2017-08" db="EMBL/GenBank/DDBJ databases">
        <title>Multipartite genome sequences of Sinorhizobium species nodulating soybeans.</title>
        <authorList>
            <person name="Tian C.F."/>
        </authorList>
    </citation>
    <scope>NUCLEOTIDE SEQUENCE [LARGE SCALE GENOMIC DNA]</scope>
    <source>
        <strain evidence="1 2">CCBAU 05684</strain>
    </source>
</reference>
<dbReference type="Proteomes" id="UP000217211">
    <property type="component" value="Chromosome"/>
</dbReference>
<dbReference type="KEGG" id="esj:SJ05684_c09900"/>
<name>A0A249PAY8_9HYPH</name>
<dbReference type="EMBL" id="CP023067">
    <property type="protein sequence ID" value="ASY62449.1"/>
    <property type="molecule type" value="Genomic_DNA"/>
</dbReference>
<evidence type="ECO:0000313" key="1">
    <source>
        <dbReference type="EMBL" id="ASY62449.1"/>
    </source>
</evidence>
<protein>
    <submittedName>
        <fullName evidence="1">Uncharacterized protein</fullName>
    </submittedName>
</protein>
<evidence type="ECO:0000313" key="2">
    <source>
        <dbReference type="Proteomes" id="UP000217211"/>
    </source>
</evidence>
<dbReference type="AlphaFoldDB" id="A0A249PAY8"/>
<sequence length="80" mass="9067">MNVPACGHSVKITIKNSGHRRKFAIQCTKEEMQRRRMNACGRGSTIRLQPVVRLDRSLAPSSGKPRLPGRRFYPVNTFSL</sequence>
<organism evidence="1 2">
    <name type="scientific">Sinorhizobium sojae CCBAU 05684</name>
    <dbReference type="NCBI Taxonomy" id="716928"/>
    <lineage>
        <taxon>Bacteria</taxon>
        <taxon>Pseudomonadati</taxon>
        <taxon>Pseudomonadota</taxon>
        <taxon>Alphaproteobacteria</taxon>
        <taxon>Hyphomicrobiales</taxon>
        <taxon>Rhizobiaceae</taxon>
        <taxon>Sinorhizobium/Ensifer group</taxon>
        <taxon>Sinorhizobium</taxon>
    </lineage>
</organism>
<keyword evidence="2" id="KW-1185">Reference proteome</keyword>
<accession>A0A249PAY8</accession>